<dbReference type="Pfam" id="PF01171">
    <property type="entry name" value="ATP_bind_3"/>
    <property type="match status" value="1"/>
</dbReference>
<dbReference type="Gene3D" id="3.40.50.620">
    <property type="entry name" value="HUPs"/>
    <property type="match status" value="1"/>
</dbReference>
<feature type="domain" description="tRNA(Ile)-lysidine/2-thiocytidine synthase N-terminal" evidence="2">
    <location>
        <begin position="49"/>
        <end position="242"/>
    </location>
</feature>
<gene>
    <name evidence="3" type="ORF">CWI38_0856p0040</name>
</gene>
<evidence type="ECO:0000313" key="4">
    <source>
        <dbReference type="Proteomes" id="UP000292282"/>
    </source>
</evidence>
<dbReference type="OrthoDB" id="198857at2759"/>
<dbReference type="InterPro" id="IPR011063">
    <property type="entry name" value="TilS/TtcA_N"/>
</dbReference>
<dbReference type="InterPro" id="IPR020554">
    <property type="entry name" value="UPF0021_CS"/>
</dbReference>
<proteinExistence type="predicted"/>
<dbReference type="CDD" id="cd01713">
    <property type="entry name" value="CTU1-like"/>
    <property type="match status" value="1"/>
</dbReference>
<dbReference type="STRING" id="1176355.A0A4Q9LV02"/>
<dbReference type="InterPro" id="IPR014729">
    <property type="entry name" value="Rossmann-like_a/b/a_fold"/>
</dbReference>
<dbReference type="PANTHER" id="PTHR11807:SF12">
    <property type="entry name" value="CYTOPLASMIC TRNA 2-THIOLATION PROTEIN 1"/>
    <property type="match status" value="1"/>
</dbReference>
<keyword evidence="4" id="KW-1185">Reference proteome</keyword>
<accession>A0A4Q9LV02</accession>
<dbReference type="InterPro" id="IPR056369">
    <property type="entry name" value="CTU1-like_ATP-bd"/>
</dbReference>
<dbReference type="GO" id="GO:0002143">
    <property type="term" value="P:tRNA wobble position uridine thiolation"/>
    <property type="evidence" value="ECO:0007669"/>
    <property type="project" value="TreeGrafter"/>
</dbReference>
<dbReference type="PANTHER" id="PTHR11807">
    <property type="entry name" value="ATPASES OF THE PP SUPERFAMILY-RELATED"/>
    <property type="match status" value="1"/>
</dbReference>
<dbReference type="AlphaFoldDB" id="A0A4Q9LV02"/>
<keyword evidence="1" id="KW-0808">Transferase</keyword>
<dbReference type="EMBL" id="PITK01000856">
    <property type="protein sequence ID" value="TBU12197.1"/>
    <property type="molecule type" value="Genomic_DNA"/>
</dbReference>
<dbReference type="GO" id="GO:0002144">
    <property type="term" value="C:cytosolic tRNA wobble base thiouridylase complex"/>
    <property type="evidence" value="ECO:0007669"/>
    <property type="project" value="TreeGrafter"/>
</dbReference>
<dbReference type="PROSITE" id="PS01263">
    <property type="entry name" value="UPF0021"/>
    <property type="match status" value="1"/>
</dbReference>
<dbReference type="PIRSF" id="PIRSF004976">
    <property type="entry name" value="ATPase_YdaO"/>
    <property type="match status" value="1"/>
</dbReference>
<dbReference type="GO" id="GO:0016740">
    <property type="term" value="F:transferase activity"/>
    <property type="evidence" value="ECO:0007669"/>
    <property type="project" value="UniProtKB-KW"/>
</dbReference>
<evidence type="ECO:0000313" key="3">
    <source>
        <dbReference type="EMBL" id="TBU12197.1"/>
    </source>
</evidence>
<keyword evidence="3" id="KW-0378">Hydrolase</keyword>
<dbReference type="GO" id="GO:0005739">
    <property type="term" value="C:mitochondrion"/>
    <property type="evidence" value="ECO:0007669"/>
    <property type="project" value="TreeGrafter"/>
</dbReference>
<evidence type="ECO:0000256" key="1">
    <source>
        <dbReference type="ARBA" id="ARBA00022679"/>
    </source>
</evidence>
<dbReference type="SUPFAM" id="SSF52402">
    <property type="entry name" value="Adenine nucleotide alpha hydrolases-like"/>
    <property type="match status" value="1"/>
</dbReference>
<reference evidence="3 4" key="1">
    <citation type="submission" date="2017-12" db="EMBL/GenBank/DDBJ databases">
        <authorList>
            <person name="Pombert J.-F."/>
            <person name="Haag K.L."/>
            <person name="Ebert D."/>
        </authorList>
    </citation>
    <scope>NUCLEOTIDE SEQUENCE [LARGE SCALE GENOMIC DNA]</scope>
    <source>
        <strain evidence="3">IL-G-3</strain>
    </source>
</reference>
<evidence type="ECO:0000259" key="2">
    <source>
        <dbReference type="Pfam" id="PF01171"/>
    </source>
</evidence>
<protein>
    <submittedName>
        <fullName evidence="3">Adenine nucleotide alpha hydrolase</fullName>
    </submittedName>
</protein>
<sequence length="300" mass="34628">MLCFRCNLPAQLIRSKDLSKVCKKCFINIFEEEIHQTILESKMFVSGEKICVAVSGGKDSTVLLHVINILNERHSYNIDLLLLSADEGIKNYREFSLEKVYEAQKDTNLEMKVVEYKKEFGYTMDEIVKKVGVRNSCTYCGMLRRQALNIGSADLETKKILMGHNADDLAETVLMNILRGDTNKLRRCTNIILSGTLNTPFRCRPLKYAYEKEIVMYAFYKKLNYFSEECTYAKESFRGEVRVFLKELEKIRPSIYLDLIRTGEYFEKSVDTVKSCCTVCGDTSNVSICKRCVWVETIKK</sequence>
<dbReference type="GO" id="GO:0016787">
    <property type="term" value="F:hydrolase activity"/>
    <property type="evidence" value="ECO:0007669"/>
    <property type="project" value="UniProtKB-KW"/>
</dbReference>
<dbReference type="InterPro" id="IPR035107">
    <property type="entry name" value="tRNA_thiolation_TtcA_Ctu1"/>
</dbReference>
<dbReference type="GO" id="GO:0000049">
    <property type="term" value="F:tRNA binding"/>
    <property type="evidence" value="ECO:0007669"/>
    <property type="project" value="TreeGrafter"/>
</dbReference>
<name>A0A4Q9LV02_9MICR</name>
<comment type="caution">
    <text evidence="3">The sequence shown here is derived from an EMBL/GenBank/DDBJ whole genome shotgun (WGS) entry which is preliminary data.</text>
</comment>
<dbReference type="VEuPathDB" id="MicrosporidiaDB:CWI38_0856p0040"/>
<organism evidence="3 4">
    <name type="scientific">Hamiltosporidium tvaerminnensis</name>
    <dbReference type="NCBI Taxonomy" id="1176355"/>
    <lineage>
        <taxon>Eukaryota</taxon>
        <taxon>Fungi</taxon>
        <taxon>Fungi incertae sedis</taxon>
        <taxon>Microsporidia</taxon>
        <taxon>Dubosqiidae</taxon>
        <taxon>Hamiltosporidium</taxon>
    </lineage>
</organism>
<dbReference type="Proteomes" id="UP000292282">
    <property type="component" value="Unassembled WGS sequence"/>
</dbReference>